<gene>
    <name evidence="6" type="ORF">C1SCF055_LOCUS11793</name>
</gene>
<dbReference type="OrthoDB" id="10263272at2759"/>
<dbReference type="EMBL" id="CAMXCT020000874">
    <property type="protein sequence ID" value="CAL1137621.1"/>
    <property type="molecule type" value="Genomic_DNA"/>
</dbReference>
<feature type="coiled-coil region" evidence="3">
    <location>
        <begin position="118"/>
        <end position="166"/>
    </location>
</feature>
<dbReference type="GO" id="GO:0016301">
    <property type="term" value="F:kinase activity"/>
    <property type="evidence" value="ECO:0007669"/>
    <property type="project" value="UniProtKB-KW"/>
</dbReference>
<evidence type="ECO:0000313" key="6">
    <source>
        <dbReference type="EMBL" id="CAI3984246.1"/>
    </source>
</evidence>
<keyword evidence="2" id="KW-1015">Disulfide bond</keyword>
<sequence>MEKAGKGSCSYNGRHGLAVSELPPEALNDDYCDCRDGADEPRTAACGQGRFRCENAGSIPRSIASSMVKDGVQDCCDASDEGEALDLDCREELLKVAGRIGELLLMEQKGEALKRQMLESLTQQAVSVKDRLLRAQQLAQPFIEASQKINEKLQEVQRKREKMSKNPKMVTDAELAGAGRVQLRCFGTGGGASERGGGDAAPAYAELAVNASCIAAEDAGVECHYVCSYLCSDARQFNGTCAVASGGALVYFPFDPDALRMEAMLAQYRQAEPGQIEAKAVEHLVVLEGWTMTDAKWLDLRQKLSRVHRKSAQLMEDLREAKTDQQMLDLIKTGQLGPSGVYHNLHGQCLNLTQEQYVGTTAVREQWHTFFYSICFFKYVTQQELKQGPDAAAACDESGKCSLVEEEEAQKIFLGRPAGFMSSSSNLKRFGLQELFFEPSEHTLVFSGGQSCGAVNRATVVQFSCGLEPRVKGLEEVRTCCYLAEVEHPGACDLKSWPQALRKLSEDRVVEGVAHWLLQHAEELQLDGLPDWTRILRSAASVQQWLGQGQPETKEALVTLDALIATLSSTGALYQDSVALLVPETVEMALATGEQLQRMVKEAWASAWPLAAQLDPQRLEEVLARMEGALQQLQGYGRRGVEGCKEGLASLRVLRLPPAVATALESFEAQRPARRFGLPKQQLDLGLTGLYLLLVHFLLFKLLGKLLRCLCRCCCCGRSRPAPAQPAPTQPAPTQPAVRPPAKGMRNRSPSPTPEGPSPEVSPKSSPSPKKSPKRSPKRSPKGSPR</sequence>
<feature type="compositionally biased region" description="Pro residues" evidence="4">
    <location>
        <begin position="723"/>
        <end position="734"/>
    </location>
</feature>
<dbReference type="GO" id="GO:0017177">
    <property type="term" value="C:glucosidase II complex"/>
    <property type="evidence" value="ECO:0007669"/>
    <property type="project" value="TreeGrafter"/>
</dbReference>
<evidence type="ECO:0000256" key="1">
    <source>
        <dbReference type="ARBA" id="ARBA00022729"/>
    </source>
</evidence>
<dbReference type="InterPro" id="IPR009011">
    <property type="entry name" value="Man6P_isomerase_rcpt-bd_dom_sf"/>
</dbReference>
<evidence type="ECO:0000256" key="3">
    <source>
        <dbReference type="SAM" id="Coils"/>
    </source>
</evidence>
<dbReference type="InterPro" id="IPR039794">
    <property type="entry name" value="Gtb1-like"/>
</dbReference>
<dbReference type="Gene3D" id="4.10.400.10">
    <property type="entry name" value="Low-density Lipoprotein Receptor"/>
    <property type="match status" value="1"/>
</dbReference>
<dbReference type="PROSITE" id="PS50068">
    <property type="entry name" value="LDLRA_2"/>
    <property type="match status" value="1"/>
</dbReference>
<feature type="region of interest" description="Disordered" evidence="4">
    <location>
        <begin position="721"/>
        <end position="786"/>
    </location>
</feature>
<dbReference type="AlphaFoldDB" id="A0A9P1FQA9"/>
<dbReference type="EMBL" id="CAMXCT010000874">
    <property type="protein sequence ID" value="CAI3984246.1"/>
    <property type="molecule type" value="Genomic_DNA"/>
</dbReference>
<dbReference type="Proteomes" id="UP001152797">
    <property type="component" value="Unassembled WGS sequence"/>
</dbReference>
<evidence type="ECO:0000259" key="5">
    <source>
        <dbReference type="PROSITE" id="PS51914"/>
    </source>
</evidence>
<dbReference type="CDD" id="cd00112">
    <property type="entry name" value="LDLa"/>
    <property type="match status" value="1"/>
</dbReference>
<comment type="caution">
    <text evidence="6">The sequence shown here is derived from an EMBL/GenBank/DDBJ whole genome shotgun (WGS) entry which is preliminary data.</text>
</comment>
<reference evidence="6" key="1">
    <citation type="submission" date="2022-10" db="EMBL/GenBank/DDBJ databases">
        <authorList>
            <person name="Chen Y."/>
            <person name="Dougan E. K."/>
            <person name="Chan C."/>
            <person name="Rhodes N."/>
            <person name="Thang M."/>
        </authorList>
    </citation>
    <scope>NUCLEOTIDE SEQUENCE</scope>
</reference>
<dbReference type="PANTHER" id="PTHR12630:SF1">
    <property type="entry name" value="GLUCOSIDASE 2 SUBUNIT BETA"/>
    <property type="match status" value="1"/>
</dbReference>
<evidence type="ECO:0000313" key="7">
    <source>
        <dbReference type="EMBL" id="CAL1137621.1"/>
    </source>
</evidence>
<dbReference type="GO" id="GO:0006491">
    <property type="term" value="P:N-glycan processing"/>
    <property type="evidence" value="ECO:0007669"/>
    <property type="project" value="TreeGrafter"/>
</dbReference>
<protein>
    <submittedName>
        <fullName evidence="8">Glucosidase 2 subunit beta (80K-H protein) (Glucosidase II subunit beta) (Protein kinase C substrate 60.1 kDa protein heavy chain) (PKCSH)</fullName>
    </submittedName>
</protein>
<name>A0A9P1FQA9_9DINO</name>
<keyword evidence="3" id="KW-0175">Coiled coil</keyword>
<reference evidence="7" key="2">
    <citation type="submission" date="2024-04" db="EMBL/GenBank/DDBJ databases">
        <authorList>
            <person name="Chen Y."/>
            <person name="Shah S."/>
            <person name="Dougan E. K."/>
            <person name="Thang M."/>
            <person name="Chan C."/>
        </authorList>
    </citation>
    <scope>NUCLEOTIDE SEQUENCE [LARGE SCALE GENOMIC DNA]</scope>
</reference>
<dbReference type="Gene3D" id="2.70.130.10">
    <property type="entry name" value="Mannose-6-phosphate receptor binding domain"/>
    <property type="match status" value="1"/>
</dbReference>
<evidence type="ECO:0000256" key="4">
    <source>
        <dbReference type="SAM" id="MobiDB-lite"/>
    </source>
</evidence>
<feature type="compositionally biased region" description="Basic residues" evidence="4">
    <location>
        <begin position="771"/>
        <end position="786"/>
    </location>
</feature>
<evidence type="ECO:0000313" key="9">
    <source>
        <dbReference type="Proteomes" id="UP001152797"/>
    </source>
</evidence>
<dbReference type="PANTHER" id="PTHR12630">
    <property type="entry name" value="N-LINKED OLIGOSACCHARIDE PROCESSING"/>
    <property type="match status" value="1"/>
</dbReference>
<organism evidence="6">
    <name type="scientific">Cladocopium goreaui</name>
    <dbReference type="NCBI Taxonomy" id="2562237"/>
    <lineage>
        <taxon>Eukaryota</taxon>
        <taxon>Sar</taxon>
        <taxon>Alveolata</taxon>
        <taxon>Dinophyceae</taxon>
        <taxon>Suessiales</taxon>
        <taxon>Symbiodiniaceae</taxon>
        <taxon>Cladocopium</taxon>
    </lineage>
</organism>
<evidence type="ECO:0000256" key="2">
    <source>
        <dbReference type="ARBA" id="ARBA00023157"/>
    </source>
</evidence>
<dbReference type="PROSITE" id="PS51914">
    <property type="entry name" value="MRH"/>
    <property type="match status" value="1"/>
</dbReference>
<keyword evidence="9" id="KW-1185">Reference proteome</keyword>
<feature type="domain" description="MRH" evidence="5">
    <location>
        <begin position="347"/>
        <end position="494"/>
    </location>
</feature>
<accession>A0A9P1FQA9</accession>
<dbReference type="InterPro" id="IPR044865">
    <property type="entry name" value="MRH_dom"/>
</dbReference>
<dbReference type="Pfam" id="PF12999">
    <property type="entry name" value="PRKCSH-like"/>
    <property type="match status" value="1"/>
</dbReference>
<evidence type="ECO:0000313" key="8">
    <source>
        <dbReference type="EMBL" id="CAL4771558.1"/>
    </source>
</evidence>
<dbReference type="InterPro" id="IPR036055">
    <property type="entry name" value="LDL_receptor-like_sf"/>
</dbReference>
<feature type="compositionally biased region" description="Low complexity" evidence="4">
    <location>
        <begin position="758"/>
        <end position="769"/>
    </location>
</feature>
<proteinExistence type="predicted"/>
<keyword evidence="1" id="KW-0732">Signal</keyword>
<keyword evidence="8" id="KW-0808">Transferase</keyword>
<dbReference type="SUPFAM" id="SSF50911">
    <property type="entry name" value="Mannose 6-phosphate receptor domain"/>
    <property type="match status" value="1"/>
</dbReference>
<dbReference type="InterPro" id="IPR002172">
    <property type="entry name" value="LDrepeatLR_classA_rpt"/>
</dbReference>
<dbReference type="InterPro" id="IPR028146">
    <property type="entry name" value="PRKCSH_N"/>
</dbReference>
<dbReference type="EMBL" id="CAMXCT030000874">
    <property type="protein sequence ID" value="CAL4771558.1"/>
    <property type="molecule type" value="Genomic_DNA"/>
</dbReference>
<keyword evidence="8" id="KW-0418">Kinase</keyword>